<evidence type="ECO:0000313" key="2">
    <source>
        <dbReference type="Proteomes" id="UP000276133"/>
    </source>
</evidence>
<reference evidence="1 2" key="1">
    <citation type="journal article" date="2018" name="Sci. Rep.">
        <title>Genomic signatures of local adaptation to the degree of environmental predictability in rotifers.</title>
        <authorList>
            <person name="Franch-Gras L."/>
            <person name="Hahn C."/>
            <person name="Garcia-Roger E.M."/>
            <person name="Carmona M.J."/>
            <person name="Serra M."/>
            <person name="Gomez A."/>
        </authorList>
    </citation>
    <scope>NUCLEOTIDE SEQUENCE [LARGE SCALE GENOMIC DNA]</scope>
    <source>
        <strain evidence="1">HYR1</strain>
    </source>
</reference>
<protein>
    <submittedName>
        <fullName evidence="1">Uncharacterized protein</fullName>
    </submittedName>
</protein>
<evidence type="ECO:0000313" key="1">
    <source>
        <dbReference type="EMBL" id="RNA26567.1"/>
    </source>
</evidence>
<dbReference type="AlphaFoldDB" id="A0A3M7RTD7"/>
<gene>
    <name evidence="1" type="ORF">BpHYR1_052218</name>
</gene>
<keyword evidence="2" id="KW-1185">Reference proteome</keyword>
<name>A0A3M7RTD7_BRAPC</name>
<dbReference type="Proteomes" id="UP000276133">
    <property type="component" value="Unassembled WGS sequence"/>
</dbReference>
<accession>A0A3M7RTD7</accession>
<dbReference type="EMBL" id="REGN01002712">
    <property type="protein sequence ID" value="RNA26567.1"/>
    <property type="molecule type" value="Genomic_DNA"/>
</dbReference>
<comment type="caution">
    <text evidence="1">The sequence shown here is derived from an EMBL/GenBank/DDBJ whole genome shotgun (WGS) entry which is preliminary data.</text>
</comment>
<sequence>MNSNEEKNNPRLILSKICKDLLILEFRLYINSLIFRPNVKIDFNFSFFFKDHISHELSRLINKRLMPMS</sequence>
<proteinExistence type="predicted"/>
<organism evidence="1 2">
    <name type="scientific">Brachionus plicatilis</name>
    <name type="common">Marine rotifer</name>
    <name type="synonym">Brachionus muelleri</name>
    <dbReference type="NCBI Taxonomy" id="10195"/>
    <lineage>
        <taxon>Eukaryota</taxon>
        <taxon>Metazoa</taxon>
        <taxon>Spiralia</taxon>
        <taxon>Gnathifera</taxon>
        <taxon>Rotifera</taxon>
        <taxon>Eurotatoria</taxon>
        <taxon>Monogononta</taxon>
        <taxon>Pseudotrocha</taxon>
        <taxon>Ploima</taxon>
        <taxon>Brachionidae</taxon>
        <taxon>Brachionus</taxon>
    </lineage>
</organism>